<dbReference type="PANTHER" id="PTHR24241:SF161">
    <property type="entry name" value="G-PROTEIN COUPLED RECEPTORS FAMILY 1 PROFILE DOMAIN-CONTAINING PROTEIN"/>
    <property type="match status" value="1"/>
</dbReference>
<dbReference type="OrthoDB" id="6435638at2759"/>
<protein>
    <recommendedName>
        <fullName evidence="11">G-protein coupled receptors family 1 profile domain-containing protein</fullName>
    </recommendedName>
</protein>
<evidence type="ECO:0000256" key="1">
    <source>
        <dbReference type="ARBA" id="ARBA00004651"/>
    </source>
</evidence>
<evidence type="ECO:0000256" key="6">
    <source>
        <dbReference type="ARBA" id="ARBA00023136"/>
    </source>
</evidence>
<dbReference type="InterPro" id="IPR017452">
    <property type="entry name" value="GPCR_Rhodpsn_7TM"/>
</dbReference>
<dbReference type="SUPFAM" id="SSF81321">
    <property type="entry name" value="Family A G protein-coupled receptor-like"/>
    <property type="match status" value="1"/>
</dbReference>
<dbReference type="PANTHER" id="PTHR24241">
    <property type="entry name" value="NEUROPEPTIDE RECEPTOR-RELATED G-PROTEIN COUPLED RECEPTOR"/>
    <property type="match status" value="1"/>
</dbReference>
<evidence type="ECO:0000313" key="13">
    <source>
        <dbReference type="Proteomes" id="UP000677054"/>
    </source>
</evidence>
<keyword evidence="13" id="KW-1185">Reference proteome</keyword>
<feature type="transmembrane region" description="Helical" evidence="10">
    <location>
        <begin position="63"/>
        <end position="85"/>
    </location>
</feature>
<gene>
    <name evidence="12" type="ORF">DSTB1V02_LOCUS13395</name>
</gene>
<feature type="transmembrane region" description="Helical" evidence="10">
    <location>
        <begin position="175"/>
        <end position="195"/>
    </location>
</feature>
<evidence type="ECO:0000256" key="4">
    <source>
        <dbReference type="ARBA" id="ARBA00022989"/>
    </source>
</evidence>
<dbReference type="Proteomes" id="UP000677054">
    <property type="component" value="Unassembled WGS sequence"/>
</dbReference>
<dbReference type="InterPro" id="IPR001817">
    <property type="entry name" value="Vasoprsn_rcpt"/>
</dbReference>
<proteinExistence type="inferred from homology"/>
<feature type="transmembrane region" description="Helical" evidence="10">
    <location>
        <begin position="327"/>
        <end position="350"/>
    </location>
</feature>
<dbReference type="Pfam" id="PF00001">
    <property type="entry name" value="7tm_1"/>
    <property type="match status" value="1"/>
</dbReference>
<organism evidence="12">
    <name type="scientific">Darwinula stevensoni</name>
    <dbReference type="NCBI Taxonomy" id="69355"/>
    <lineage>
        <taxon>Eukaryota</taxon>
        <taxon>Metazoa</taxon>
        <taxon>Ecdysozoa</taxon>
        <taxon>Arthropoda</taxon>
        <taxon>Crustacea</taxon>
        <taxon>Oligostraca</taxon>
        <taxon>Ostracoda</taxon>
        <taxon>Podocopa</taxon>
        <taxon>Podocopida</taxon>
        <taxon>Darwinulocopina</taxon>
        <taxon>Darwinuloidea</taxon>
        <taxon>Darwinulidae</taxon>
        <taxon>Darwinula</taxon>
    </lineage>
</organism>
<keyword evidence="6 10" id="KW-0472">Membrane</keyword>
<evidence type="ECO:0000256" key="3">
    <source>
        <dbReference type="ARBA" id="ARBA00022692"/>
    </source>
</evidence>
<dbReference type="PRINTS" id="PR00237">
    <property type="entry name" value="GPCRRHODOPSN"/>
</dbReference>
<evidence type="ECO:0000256" key="9">
    <source>
        <dbReference type="ARBA" id="ARBA00023224"/>
    </source>
</evidence>
<feature type="domain" description="G-protein coupled receptors family 1 profile" evidence="11">
    <location>
        <begin position="76"/>
        <end position="347"/>
    </location>
</feature>
<feature type="transmembrane region" description="Helical" evidence="10">
    <location>
        <begin position="290"/>
        <end position="315"/>
    </location>
</feature>
<keyword evidence="9 10" id="KW-0807">Transducer</keyword>
<dbReference type="GO" id="GO:0005000">
    <property type="term" value="F:vasopressin receptor activity"/>
    <property type="evidence" value="ECO:0007669"/>
    <property type="project" value="InterPro"/>
</dbReference>
<comment type="subcellular location">
    <subcellularLocation>
        <location evidence="1 10">Cell membrane</location>
        <topology evidence="1 10">Multi-pass membrane protein</topology>
    </subcellularLocation>
</comment>
<dbReference type="PRINTS" id="PR00896">
    <property type="entry name" value="VASOPRESSINR"/>
</dbReference>
<reference evidence="12" key="1">
    <citation type="submission" date="2020-11" db="EMBL/GenBank/DDBJ databases">
        <authorList>
            <person name="Tran Van P."/>
        </authorList>
    </citation>
    <scope>NUCLEOTIDE SEQUENCE</scope>
</reference>
<keyword evidence="7 10" id="KW-0675">Receptor</keyword>
<feature type="transmembrane region" description="Helical" evidence="10">
    <location>
        <begin position="94"/>
        <end position="114"/>
    </location>
</feature>
<dbReference type="GO" id="GO:0032870">
    <property type="term" value="P:cellular response to hormone stimulus"/>
    <property type="evidence" value="ECO:0007669"/>
    <property type="project" value="TreeGrafter"/>
</dbReference>
<dbReference type="EMBL" id="LR905791">
    <property type="protein sequence ID" value="CAD7253647.1"/>
    <property type="molecule type" value="Genomic_DNA"/>
</dbReference>
<dbReference type="GO" id="GO:0005886">
    <property type="term" value="C:plasma membrane"/>
    <property type="evidence" value="ECO:0007669"/>
    <property type="project" value="UniProtKB-SubCell"/>
</dbReference>
<comment type="similarity">
    <text evidence="10">Belongs to the G-protein coupled receptor 1 family. Vasopressin/oxytocin receptor subfamily.</text>
</comment>
<dbReference type="AlphaFoldDB" id="A0A7R9AGF8"/>
<feature type="transmembrane region" description="Helical" evidence="10">
    <location>
        <begin position="224"/>
        <end position="249"/>
    </location>
</feature>
<evidence type="ECO:0000256" key="5">
    <source>
        <dbReference type="ARBA" id="ARBA00023040"/>
    </source>
</evidence>
<keyword evidence="2" id="KW-1003">Cell membrane</keyword>
<name>A0A7R9AGF8_9CRUS</name>
<keyword evidence="5 10" id="KW-0297">G-protein coupled receptor</keyword>
<keyword evidence="3 10" id="KW-0812">Transmembrane</keyword>
<dbReference type="EMBL" id="CAJPEV010006274">
    <property type="protein sequence ID" value="CAG0904007.1"/>
    <property type="molecule type" value="Genomic_DNA"/>
</dbReference>
<keyword evidence="4 10" id="KW-1133">Transmembrane helix</keyword>
<evidence type="ECO:0000256" key="8">
    <source>
        <dbReference type="ARBA" id="ARBA00023180"/>
    </source>
</evidence>
<dbReference type="InterPro" id="IPR000276">
    <property type="entry name" value="GPCR_Rhodpsn"/>
</dbReference>
<evidence type="ECO:0000313" key="12">
    <source>
        <dbReference type="EMBL" id="CAD7253647.1"/>
    </source>
</evidence>
<feature type="transmembrane region" description="Helical" evidence="10">
    <location>
        <begin position="134"/>
        <end position="155"/>
    </location>
</feature>
<evidence type="ECO:0000256" key="2">
    <source>
        <dbReference type="ARBA" id="ARBA00022475"/>
    </source>
</evidence>
<sequence length="384" mass="42879">MRDDYAIRLATHMEPMRTGRILPVVPRARLSRLSAMNASDDAKLGVGVETNGTTTAENTGWEVITVGLLFVSTLVGNVLLLVALVMERGRMTRLFYFIGHCCVADLITAFLNDLTQMIWRIYTWWYGGNVACKLLKYLQVLGMYLSSYVFVMMSLDRYQAICHPLSYQRRSLAKWKIATAWFLALSFSIPQLVIFSTVDFENKDGTTNTQCYGTFAVEWGERAYVAFFVTTNFFVPLVVVTFSYVNIYWTIWINAKQKMAVRTGLGDGAANPRASSSETISKAKLKTAKLTTVVIGCYIVCSAPFSVTLLWIVYAGAGVVMEALGPLVVSVFTHMPALNSSVNPWIYLFFNRNLLRNLGKLFACVRGRGVDVRSVSSSATRSTF</sequence>
<accession>A0A7R9AGF8</accession>
<dbReference type="Gene3D" id="1.20.1070.10">
    <property type="entry name" value="Rhodopsin 7-helix transmembrane proteins"/>
    <property type="match status" value="1"/>
</dbReference>
<evidence type="ECO:0000256" key="7">
    <source>
        <dbReference type="ARBA" id="ARBA00023170"/>
    </source>
</evidence>
<evidence type="ECO:0000256" key="10">
    <source>
        <dbReference type="RuleBase" id="RU046427"/>
    </source>
</evidence>
<dbReference type="PROSITE" id="PS50262">
    <property type="entry name" value="G_PROTEIN_RECEP_F1_2"/>
    <property type="match status" value="1"/>
</dbReference>
<keyword evidence="8 10" id="KW-0325">Glycoprotein</keyword>
<dbReference type="GO" id="GO:0042277">
    <property type="term" value="F:peptide binding"/>
    <property type="evidence" value="ECO:0007669"/>
    <property type="project" value="TreeGrafter"/>
</dbReference>
<evidence type="ECO:0000259" key="11">
    <source>
        <dbReference type="PROSITE" id="PS50262"/>
    </source>
</evidence>